<protein>
    <submittedName>
        <fullName evidence="2">DNA-binding transcriptional regulator, CsgD family</fullName>
    </submittedName>
</protein>
<evidence type="ECO:0000313" key="2">
    <source>
        <dbReference type="EMBL" id="SCB53966.1"/>
    </source>
</evidence>
<dbReference type="Pfam" id="PF00196">
    <property type="entry name" value="GerE"/>
    <property type="match status" value="1"/>
</dbReference>
<dbReference type="Gene3D" id="1.10.10.10">
    <property type="entry name" value="Winged helix-like DNA-binding domain superfamily/Winged helix DNA-binding domain"/>
    <property type="match status" value="1"/>
</dbReference>
<name>A0A1C3XPI4_9BRAD</name>
<dbReference type="GO" id="GO:0006355">
    <property type="term" value="P:regulation of DNA-templated transcription"/>
    <property type="evidence" value="ECO:0007669"/>
    <property type="project" value="InterPro"/>
</dbReference>
<keyword evidence="2" id="KW-0238">DNA-binding</keyword>
<dbReference type="EMBL" id="FMAI01000022">
    <property type="protein sequence ID" value="SCB53966.1"/>
    <property type="molecule type" value="Genomic_DNA"/>
</dbReference>
<organism evidence="2 3">
    <name type="scientific">Bradyrhizobium shewense</name>
    <dbReference type="NCBI Taxonomy" id="1761772"/>
    <lineage>
        <taxon>Bacteria</taxon>
        <taxon>Pseudomonadati</taxon>
        <taxon>Pseudomonadota</taxon>
        <taxon>Alphaproteobacteria</taxon>
        <taxon>Hyphomicrobiales</taxon>
        <taxon>Nitrobacteraceae</taxon>
        <taxon>Bradyrhizobium</taxon>
    </lineage>
</organism>
<reference evidence="3" key="1">
    <citation type="submission" date="2016-08" db="EMBL/GenBank/DDBJ databases">
        <authorList>
            <person name="Varghese N."/>
            <person name="Submissions Spin"/>
        </authorList>
    </citation>
    <scope>NUCLEOTIDE SEQUENCE [LARGE SCALE GENOMIC DNA]</scope>
    <source>
        <strain evidence="3">ERR11</strain>
    </source>
</reference>
<gene>
    <name evidence="2" type="ORF">GA0061098_102245</name>
</gene>
<evidence type="ECO:0000259" key="1">
    <source>
        <dbReference type="SMART" id="SM00421"/>
    </source>
</evidence>
<dbReference type="SMART" id="SM00421">
    <property type="entry name" value="HTH_LUXR"/>
    <property type="match status" value="1"/>
</dbReference>
<feature type="domain" description="HTH luxR-type" evidence="1">
    <location>
        <begin position="314"/>
        <end position="371"/>
    </location>
</feature>
<keyword evidence="3" id="KW-1185">Reference proteome</keyword>
<proteinExistence type="predicted"/>
<accession>A0A1C3XPI4</accession>
<sequence length="380" mass="41559">MRRWDKPMELNEELLSLVADIYDAALDDSRWSATLRCIVDLAGGQSGGLVRIGAAGEAVIAHAVGVEPAYVQSYIETYEPFDPSRSVLHAPVGQIQTIRDWIDVDEFRTTMFYNEWTRPQGLEDAANLLLDKSAEGISRLSIMKAGGPVDRRMYQVISHLTPHVQRAMVVRQKLQQQNALETISVRTLDALRTAVLLLDAEAHITHANASARDILDEADVLRSVRGRLVTSDPNADRVLRQALAGTVVGDRAMTSASISLHLAARDGSHFVAHLLPLTAGRRQSFAASYDACAVLFVSKAALDTVVAPDLIRKLFKLTPTELRVFLSIVEIGGVPDVARSMGIAESTIKTHLARIFAKTGTKRQADLVRLIAAFTPPIKV</sequence>
<dbReference type="InterPro" id="IPR036388">
    <property type="entry name" value="WH-like_DNA-bd_sf"/>
</dbReference>
<dbReference type="AlphaFoldDB" id="A0A1C3XPI4"/>
<dbReference type="SUPFAM" id="SSF46894">
    <property type="entry name" value="C-terminal effector domain of the bipartite response regulators"/>
    <property type="match status" value="1"/>
</dbReference>
<dbReference type="GO" id="GO:0003677">
    <property type="term" value="F:DNA binding"/>
    <property type="evidence" value="ECO:0007669"/>
    <property type="project" value="UniProtKB-KW"/>
</dbReference>
<dbReference type="Proteomes" id="UP000199184">
    <property type="component" value="Unassembled WGS sequence"/>
</dbReference>
<dbReference type="InterPro" id="IPR000792">
    <property type="entry name" value="Tscrpt_reg_LuxR_C"/>
</dbReference>
<evidence type="ECO:0000313" key="3">
    <source>
        <dbReference type="Proteomes" id="UP000199184"/>
    </source>
</evidence>
<dbReference type="InterPro" id="IPR016032">
    <property type="entry name" value="Sig_transdc_resp-reg_C-effctor"/>
</dbReference>